<comment type="caution">
    <text evidence="3">The sequence shown here is derived from an EMBL/GenBank/DDBJ whole genome shotgun (WGS) entry which is preliminary data.</text>
</comment>
<evidence type="ECO:0000313" key="3">
    <source>
        <dbReference type="EMBL" id="MBB6091659.1"/>
    </source>
</evidence>
<dbReference type="Gene3D" id="3.40.50.1820">
    <property type="entry name" value="alpha/beta hydrolase"/>
    <property type="match status" value="1"/>
</dbReference>
<dbReference type="Proteomes" id="UP000588068">
    <property type="component" value="Unassembled WGS sequence"/>
</dbReference>
<dbReference type="AlphaFoldDB" id="A0A841HGV1"/>
<accession>A0A841HGV1</accession>
<proteinExistence type="predicted"/>
<feature type="domain" description="AB hydrolase-1" evidence="2">
    <location>
        <begin position="26"/>
        <end position="218"/>
    </location>
</feature>
<dbReference type="RefSeq" id="WP_184329447.1">
    <property type="nucleotide sequence ID" value="NZ_JACHHZ010000001.1"/>
</dbReference>
<evidence type="ECO:0000259" key="2">
    <source>
        <dbReference type="Pfam" id="PF12697"/>
    </source>
</evidence>
<name>A0A841HGV1_9GAMM</name>
<sequence>MLAVAAFALGAAGCGKAERCASGRPVLFVHGSGLDSSTWKPMRGAFESAGYPSSWLVAVDLKPSDGSSIAAAEQTIEPAARRLLDAAQATAKEAGCSPPEKIDIIAHSMGSMSARWYIAKRRADLVRNLVGIAPANHGSDALCGLSGEGNRELCPAFAQDATSHRLQVELNGTRDQPADETPFGRGTDRPGVASLPPDEMRHVQYTTFRLGTDEWLRPETSAVLDGAGGLQLHELAGNGTETTPGNVLWQREVRHDDLPTDPALIVTVIASLQRDIAP</sequence>
<dbReference type="EMBL" id="JACHHZ010000001">
    <property type="protein sequence ID" value="MBB6091659.1"/>
    <property type="molecule type" value="Genomic_DNA"/>
</dbReference>
<organism evidence="3 4">
    <name type="scientific">Povalibacter uvarum</name>
    <dbReference type="NCBI Taxonomy" id="732238"/>
    <lineage>
        <taxon>Bacteria</taxon>
        <taxon>Pseudomonadati</taxon>
        <taxon>Pseudomonadota</taxon>
        <taxon>Gammaproteobacteria</taxon>
        <taxon>Steroidobacterales</taxon>
        <taxon>Steroidobacteraceae</taxon>
        <taxon>Povalibacter</taxon>
    </lineage>
</organism>
<dbReference type="SUPFAM" id="SSF53474">
    <property type="entry name" value="alpha/beta-Hydrolases"/>
    <property type="match status" value="1"/>
</dbReference>
<dbReference type="Pfam" id="PF12697">
    <property type="entry name" value="Abhydrolase_6"/>
    <property type="match status" value="1"/>
</dbReference>
<gene>
    <name evidence="3" type="ORF">HNQ60_000505</name>
</gene>
<evidence type="ECO:0000313" key="4">
    <source>
        <dbReference type="Proteomes" id="UP000588068"/>
    </source>
</evidence>
<feature type="region of interest" description="Disordered" evidence="1">
    <location>
        <begin position="173"/>
        <end position="195"/>
    </location>
</feature>
<protein>
    <submittedName>
        <fullName evidence="3">Pimeloyl-ACP methyl ester carboxylesterase</fullName>
    </submittedName>
</protein>
<keyword evidence="4" id="KW-1185">Reference proteome</keyword>
<evidence type="ECO:0000256" key="1">
    <source>
        <dbReference type="SAM" id="MobiDB-lite"/>
    </source>
</evidence>
<dbReference type="InterPro" id="IPR029058">
    <property type="entry name" value="AB_hydrolase_fold"/>
</dbReference>
<reference evidence="3 4" key="1">
    <citation type="submission" date="2020-08" db="EMBL/GenBank/DDBJ databases">
        <title>Genomic Encyclopedia of Type Strains, Phase IV (KMG-IV): sequencing the most valuable type-strain genomes for metagenomic binning, comparative biology and taxonomic classification.</title>
        <authorList>
            <person name="Goeker M."/>
        </authorList>
    </citation>
    <scope>NUCLEOTIDE SEQUENCE [LARGE SCALE GENOMIC DNA]</scope>
    <source>
        <strain evidence="3 4">DSM 26723</strain>
    </source>
</reference>
<dbReference type="InterPro" id="IPR000073">
    <property type="entry name" value="AB_hydrolase_1"/>
</dbReference>